<gene>
    <name evidence="12" type="primary">URA7</name>
    <name evidence="12" type="ORF">E4U13_002462</name>
</gene>
<dbReference type="CDD" id="cd03113">
    <property type="entry name" value="CTPS_N"/>
    <property type="match status" value="1"/>
</dbReference>
<dbReference type="Pfam" id="PF00117">
    <property type="entry name" value="GATase"/>
    <property type="match status" value="1"/>
</dbReference>
<dbReference type="PANTHER" id="PTHR11550">
    <property type="entry name" value="CTP SYNTHASE"/>
    <property type="match status" value="1"/>
</dbReference>
<keyword evidence="13" id="KW-1185">Reference proteome</keyword>
<accession>A0A9P7Q126</accession>
<dbReference type="InterPro" id="IPR029062">
    <property type="entry name" value="Class_I_gatase-like"/>
</dbReference>
<keyword evidence="3 9" id="KW-0436">Ligase</keyword>
<evidence type="ECO:0000256" key="2">
    <source>
        <dbReference type="ARBA" id="ARBA00007533"/>
    </source>
</evidence>
<dbReference type="GO" id="GO:0044210">
    <property type="term" value="P:'de novo' CTP biosynthetic process"/>
    <property type="evidence" value="ECO:0007669"/>
    <property type="project" value="UniProtKB-UniRule"/>
</dbReference>
<dbReference type="GO" id="GO:0003883">
    <property type="term" value="F:CTP synthase activity"/>
    <property type="evidence" value="ECO:0007669"/>
    <property type="project" value="UniProtKB-UniRule"/>
</dbReference>
<feature type="domain" description="Glutamine amidotransferase" evidence="10">
    <location>
        <begin position="317"/>
        <end position="558"/>
    </location>
</feature>
<dbReference type="InterPro" id="IPR033828">
    <property type="entry name" value="GATase1_CTP_Synthase"/>
</dbReference>
<evidence type="ECO:0000256" key="6">
    <source>
        <dbReference type="ARBA" id="ARBA00022962"/>
    </source>
</evidence>
<dbReference type="EC" id="6.3.4.2" evidence="9"/>
<evidence type="ECO:0000256" key="3">
    <source>
        <dbReference type="ARBA" id="ARBA00022598"/>
    </source>
</evidence>
<feature type="domain" description="CTP synthase N-terminal" evidence="11">
    <location>
        <begin position="3"/>
        <end position="271"/>
    </location>
</feature>
<comment type="similarity">
    <text evidence="2 9">Belongs to the CTP synthase family.</text>
</comment>
<proteinExistence type="inferred from homology"/>
<dbReference type="NCBIfam" id="TIGR00337">
    <property type="entry name" value="PyrG"/>
    <property type="match status" value="1"/>
</dbReference>
<evidence type="ECO:0000256" key="7">
    <source>
        <dbReference type="ARBA" id="ARBA00022975"/>
    </source>
</evidence>
<dbReference type="GO" id="GO:0042802">
    <property type="term" value="F:identical protein binding"/>
    <property type="evidence" value="ECO:0007669"/>
    <property type="project" value="TreeGrafter"/>
</dbReference>
<dbReference type="Proteomes" id="UP000732380">
    <property type="component" value="Unassembled WGS sequence"/>
</dbReference>
<evidence type="ECO:0000256" key="8">
    <source>
        <dbReference type="ARBA" id="ARBA00047781"/>
    </source>
</evidence>
<keyword evidence="4 9" id="KW-0547">Nucleotide-binding</keyword>
<dbReference type="PROSITE" id="PS51273">
    <property type="entry name" value="GATASE_TYPE_1"/>
    <property type="match status" value="1"/>
</dbReference>
<evidence type="ECO:0000259" key="10">
    <source>
        <dbReference type="Pfam" id="PF00117"/>
    </source>
</evidence>
<keyword evidence="5 9" id="KW-0067">ATP-binding</keyword>
<dbReference type="NCBIfam" id="NF003792">
    <property type="entry name" value="PRK05380.1"/>
    <property type="match status" value="1"/>
</dbReference>
<dbReference type="SUPFAM" id="SSF52540">
    <property type="entry name" value="P-loop containing nucleoside triphosphate hydrolases"/>
    <property type="match status" value="1"/>
</dbReference>
<comment type="pathway">
    <text evidence="1 9">Pyrimidine metabolism; CTP biosynthesis via de novo pathway; CTP from UDP: step 2/2.</text>
</comment>
<evidence type="ECO:0000259" key="11">
    <source>
        <dbReference type="Pfam" id="PF06418"/>
    </source>
</evidence>
<comment type="catalytic activity">
    <reaction evidence="8 9">
        <text>UTP + L-glutamine + ATP + H2O = CTP + L-glutamate + ADP + phosphate + 2 H(+)</text>
        <dbReference type="Rhea" id="RHEA:26426"/>
        <dbReference type="ChEBI" id="CHEBI:15377"/>
        <dbReference type="ChEBI" id="CHEBI:15378"/>
        <dbReference type="ChEBI" id="CHEBI:29985"/>
        <dbReference type="ChEBI" id="CHEBI:30616"/>
        <dbReference type="ChEBI" id="CHEBI:37563"/>
        <dbReference type="ChEBI" id="CHEBI:43474"/>
        <dbReference type="ChEBI" id="CHEBI:46398"/>
        <dbReference type="ChEBI" id="CHEBI:58359"/>
        <dbReference type="ChEBI" id="CHEBI:456216"/>
        <dbReference type="EC" id="6.3.4.2"/>
    </reaction>
</comment>
<evidence type="ECO:0000256" key="5">
    <source>
        <dbReference type="ARBA" id="ARBA00022840"/>
    </source>
</evidence>
<evidence type="ECO:0000256" key="4">
    <source>
        <dbReference type="ARBA" id="ARBA00022741"/>
    </source>
</evidence>
<dbReference type="AlphaFoldDB" id="A0A9P7Q126"/>
<sequence length="586" mass="64281">MRVVLVSGGVISGVGKGIIASSAGLLLKTTGLRVTAIKIDPYLNMDAGTLGPLEHGECFVLADGGESDLDLGNYERYLGIQLSRDNNITTGKIYHEVITRERKGAYLGKTVQVVPHITDMIVEWITRVAQVPVDDSGEEPDVCIIELGGTVGDIESAPFVEALVQLRHKLSRDPNSSFFNIQVSFVPLIHGEEKTKPTQHAIKQMRSAGLIPDLIACRCDTTLVDGTIRKIASSCQVDYEQVIGVHDMETVYQVPMLLHEQGLLQRLTLGLELDKLSMSPAVRENGAALWELWKKTVIVPKDSTPVQIALVGKYTSMLDSYLSVIKALEHAAMRCRRKLSLLPVDSEHLEASTQRSDPALYHKAWQTVCEAQGVIVPGGFGSRGIEGMIACAKWARENKRNYLGICLGMQVATVEISRSLCGRSKATSEEWVDDINSKDADNHAVVFMPESSKEQLGGTMRLGTRPSLFQPGSEWSKLRALYGGASEIHERHRHRYEVNPARVDELEEAGLHFVAKDETGNRMEACELKDHPFFVGLQAHPEFLSKVTKSSPSFLGLVAASAGILDQIIEEVRMEGLSMNGVAAEF</sequence>
<name>A0A9P7Q126_9HYPO</name>
<keyword evidence="7 9" id="KW-0665">Pyrimidine biosynthesis</keyword>
<reference evidence="12 13" key="1">
    <citation type="journal article" date="2020" name="bioRxiv">
        <title>Whole genome comparisons of ergot fungi reveals the divergence and evolution of species within the genus Claviceps are the result of varying mechanisms driving genome evolution and host range expansion.</title>
        <authorList>
            <person name="Wyka S.A."/>
            <person name="Mondo S.J."/>
            <person name="Liu M."/>
            <person name="Dettman J."/>
            <person name="Nalam V."/>
            <person name="Broders K.D."/>
        </authorList>
    </citation>
    <scope>NUCLEOTIDE SEQUENCE [LARGE SCALE GENOMIC DNA]</scope>
    <source>
        <strain evidence="12 13">LM576</strain>
    </source>
</reference>
<dbReference type="InterPro" id="IPR004468">
    <property type="entry name" value="CTP_synthase"/>
</dbReference>
<dbReference type="GO" id="GO:0097268">
    <property type="term" value="C:cytoophidium"/>
    <property type="evidence" value="ECO:0007669"/>
    <property type="project" value="TreeGrafter"/>
</dbReference>
<evidence type="ECO:0000256" key="9">
    <source>
        <dbReference type="RuleBase" id="RU810713"/>
    </source>
</evidence>
<dbReference type="GO" id="GO:0005524">
    <property type="term" value="F:ATP binding"/>
    <property type="evidence" value="ECO:0007669"/>
    <property type="project" value="UniProtKB-KW"/>
</dbReference>
<dbReference type="GO" id="GO:0019856">
    <property type="term" value="P:pyrimidine nucleobase biosynthetic process"/>
    <property type="evidence" value="ECO:0007669"/>
    <property type="project" value="TreeGrafter"/>
</dbReference>
<evidence type="ECO:0000313" key="12">
    <source>
        <dbReference type="EMBL" id="KAG6115776.1"/>
    </source>
</evidence>
<dbReference type="PANTHER" id="PTHR11550:SF0">
    <property type="entry name" value="CTP SYNTHASE-RELATED"/>
    <property type="match status" value="1"/>
</dbReference>
<dbReference type="CDD" id="cd01746">
    <property type="entry name" value="GATase1_CTP_Synthase"/>
    <property type="match status" value="1"/>
</dbReference>
<dbReference type="InterPro" id="IPR017926">
    <property type="entry name" value="GATASE"/>
</dbReference>
<protein>
    <recommendedName>
        <fullName evidence="9">CTP synthase</fullName>
        <ecNumber evidence="9">6.3.4.2</ecNumber>
    </recommendedName>
    <alternativeName>
        <fullName evidence="9">UTP--ammonia ligase</fullName>
    </alternativeName>
</protein>
<evidence type="ECO:0000256" key="1">
    <source>
        <dbReference type="ARBA" id="ARBA00005171"/>
    </source>
</evidence>
<keyword evidence="6 9" id="KW-0315">Glutamine amidotransferase</keyword>
<dbReference type="GO" id="GO:0005737">
    <property type="term" value="C:cytoplasm"/>
    <property type="evidence" value="ECO:0007669"/>
    <property type="project" value="TreeGrafter"/>
</dbReference>
<dbReference type="InterPro" id="IPR017456">
    <property type="entry name" value="CTP_synthase_N"/>
</dbReference>
<comment type="function">
    <text evidence="9">Catalyzes the ATP-dependent amination of UTP to CTP with either L-glutamine or ammonia as the source of nitrogen.</text>
</comment>
<organism evidence="12 13">
    <name type="scientific">Claviceps humidiphila</name>
    <dbReference type="NCBI Taxonomy" id="1294629"/>
    <lineage>
        <taxon>Eukaryota</taxon>
        <taxon>Fungi</taxon>
        <taxon>Dikarya</taxon>
        <taxon>Ascomycota</taxon>
        <taxon>Pezizomycotina</taxon>
        <taxon>Sordariomycetes</taxon>
        <taxon>Hypocreomycetidae</taxon>
        <taxon>Hypocreales</taxon>
        <taxon>Clavicipitaceae</taxon>
        <taxon>Claviceps</taxon>
    </lineage>
</organism>
<dbReference type="FunFam" id="3.40.50.300:FF:000207">
    <property type="entry name" value="CTP synthase"/>
    <property type="match status" value="1"/>
</dbReference>
<comment type="caution">
    <text evidence="12">The sequence shown here is derived from an EMBL/GenBank/DDBJ whole genome shotgun (WGS) entry which is preliminary data.</text>
</comment>
<dbReference type="FunFam" id="3.40.50.880:FF:000069">
    <property type="entry name" value="CTP synthase"/>
    <property type="match status" value="1"/>
</dbReference>
<dbReference type="Gene3D" id="3.40.50.880">
    <property type="match status" value="1"/>
</dbReference>
<evidence type="ECO:0000313" key="13">
    <source>
        <dbReference type="Proteomes" id="UP000732380"/>
    </source>
</evidence>
<dbReference type="SUPFAM" id="SSF52317">
    <property type="entry name" value="Class I glutamine amidotransferase-like"/>
    <property type="match status" value="1"/>
</dbReference>
<dbReference type="Gene3D" id="3.40.50.300">
    <property type="entry name" value="P-loop containing nucleotide triphosphate hydrolases"/>
    <property type="match status" value="1"/>
</dbReference>
<dbReference type="InterPro" id="IPR027417">
    <property type="entry name" value="P-loop_NTPase"/>
</dbReference>
<dbReference type="EMBL" id="SRQM01000206">
    <property type="protein sequence ID" value="KAG6115776.1"/>
    <property type="molecule type" value="Genomic_DNA"/>
</dbReference>
<dbReference type="Pfam" id="PF06418">
    <property type="entry name" value="CTP_synth_N"/>
    <property type="match status" value="1"/>
</dbReference>